<feature type="transmembrane region" description="Helical" evidence="1">
    <location>
        <begin position="23"/>
        <end position="44"/>
    </location>
</feature>
<dbReference type="Proteomes" id="UP000198397">
    <property type="component" value="Unassembled WGS sequence"/>
</dbReference>
<evidence type="ECO:0000256" key="1">
    <source>
        <dbReference type="SAM" id="Phobius"/>
    </source>
</evidence>
<feature type="transmembrane region" description="Helical" evidence="1">
    <location>
        <begin position="56"/>
        <end position="77"/>
    </location>
</feature>
<keyword evidence="1" id="KW-0812">Transmembrane</keyword>
<keyword evidence="3" id="KW-1185">Reference proteome</keyword>
<dbReference type="OrthoDB" id="329867at2157"/>
<keyword evidence="1" id="KW-0472">Membrane</keyword>
<name>A0A238XAH1_HALVU</name>
<accession>A0A238XAH1</accession>
<evidence type="ECO:0000313" key="3">
    <source>
        <dbReference type="Proteomes" id="UP000198397"/>
    </source>
</evidence>
<dbReference type="EMBL" id="FZNQ01000015">
    <property type="protein sequence ID" value="SNR56035.1"/>
    <property type="molecule type" value="Genomic_DNA"/>
</dbReference>
<gene>
    <name evidence="2" type="ORF">SAMN06264855_11557</name>
</gene>
<dbReference type="AlphaFoldDB" id="A0A238XAH1"/>
<proteinExistence type="predicted"/>
<organism evidence="2 3">
    <name type="scientific">Halorubrum vacuolatum</name>
    <name type="common">Natronobacterium vacuolatum</name>
    <dbReference type="NCBI Taxonomy" id="63740"/>
    <lineage>
        <taxon>Archaea</taxon>
        <taxon>Methanobacteriati</taxon>
        <taxon>Methanobacteriota</taxon>
        <taxon>Stenosarchaea group</taxon>
        <taxon>Halobacteria</taxon>
        <taxon>Halobacteriales</taxon>
        <taxon>Haloferacaceae</taxon>
        <taxon>Halorubrum</taxon>
    </lineage>
</organism>
<dbReference type="RefSeq" id="WP_089385457.1">
    <property type="nucleotide sequence ID" value="NZ_FZNQ01000015.1"/>
</dbReference>
<keyword evidence="1" id="KW-1133">Transmembrane helix</keyword>
<sequence>MKNPWVHDEVPEGRSIHESRAKLIGTVLWGMLLLTVGAFVLFPGVDTANIAGADGLSTAVTIVLATLALVLTLPLVLKLLAVSRLLAALALLGSWWIVGRFVIARERDWLAGVESVAAVREAVDDALGPLAELPEIIEELPEATEEPPEAVVLLSEEITSLLGTGMTLLPPL</sequence>
<reference evidence="2 3" key="1">
    <citation type="submission" date="2017-06" db="EMBL/GenBank/DDBJ databases">
        <authorList>
            <person name="Kim H.J."/>
            <person name="Triplett B.A."/>
        </authorList>
    </citation>
    <scope>NUCLEOTIDE SEQUENCE [LARGE SCALE GENOMIC DNA]</scope>
    <source>
        <strain evidence="2 3">DSM 8800</strain>
    </source>
</reference>
<protein>
    <submittedName>
        <fullName evidence="2">Uncharacterized protein</fullName>
    </submittedName>
</protein>
<evidence type="ECO:0000313" key="2">
    <source>
        <dbReference type="EMBL" id="SNR56035.1"/>
    </source>
</evidence>
<feature type="transmembrane region" description="Helical" evidence="1">
    <location>
        <begin position="84"/>
        <end position="103"/>
    </location>
</feature>